<evidence type="ECO:0000313" key="4">
    <source>
        <dbReference type="EMBL" id="EFM84310.1"/>
    </source>
</evidence>
<dbReference type="GO" id="GO:0005524">
    <property type="term" value="F:ATP binding"/>
    <property type="evidence" value="ECO:0007669"/>
    <property type="project" value="UniProtKB-KW"/>
</dbReference>
<dbReference type="RefSeq" id="WP_002394296.1">
    <property type="nucleotide sequence ID" value="NZ_GL454409.1"/>
</dbReference>
<dbReference type="InterPro" id="IPR050153">
    <property type="entry name" value="Metal_Ion_Import_ABC"/>
</dbReference>
<dbReference type="PANTHER" id="PTHR42734">
    <property type="entry name" value="METAL TRANSPORT SYSTEM ATP-BINDING PROTEIN TM_0124-RELATED"/>
    <property type="match status" value="1"/>
</dbReference>
<comment type="caution">
    <text evidence="4">The sequence shown here is derived from an EMBL/GenBank/DDBJ whole genome shotgun (WGS) entry which is preliminary data.</text>
</comment>
<dbReference type="EMBL" id="AEBR01000003">
    <property type="protein sequence ID" value="EFM84310.1"/>
    <property type="molecule type" value="Genomic_DNA"/>
</dbReference>
<keyword evidence="4" id="KW-0067">ATP-binding</keyword>
<dbReference type="AlphaFoldDB" id="A0A125WAG9"/>
<dbReference type="Gene3D" id="3.40.50.300">
    <property type="entry name" value="P-loop containing nucleotide triphosphate hydrolases"/>
    <property type="match status" value="1"/>
</dbReference>
<dbReference type="Proteomes" id="UP000004846">
    <property type="component" value="Unassembled WGS sequence"/>
</dbReference>
<organism evidence="4 5">
    <name type="scientific">Enterococcus faecalis TX4248</name>
    <dbReference type="NCBI Taxonomy" id="749495"/>
    <lineage>
        <taxon>Bacteria</taxon>
        <taxon>Bacillati</taxon>
        <taxon>Bacillota</taxon>
        <taxon>Bacilli</taxon>
        <taxon>Lactobacillales</taxon>
        <taxon>Enterococcaceae</taxon>
        <taxon>Enterococcus</taxon>
    </lineage>
</organism>
<name>A0A125WAG9_ENTFL</name>
<comment type="similarity">
    <text evidence="1">Belongs to the ABC transporter superfamily.</text>
</comment>
<gene>
    <name evidence="4" type="ORF">HMPREF9498_00055</name>
</gene>
<accession>A0A125WAG9</accession>
<feature type="domain" description="ABC transporter" evidence="3">
    <location>
        <begin position="32"/>
        <end position="151"/>
    </location>
</feature>
<evidence type="ECO:0000256" key="2">
    <source>
        <dbReference type="ARBA" id="ARBA00022448"/>
    </source>
</evidence>
<dbReference type="GeneID" id="60893078"/>
<sequence length="196" mass="22818">MKEGKAMIEIKDLNIPYVDKKISMNILKEYNLFTGDNGNGKTLLLDYISGVKKAKRTVIKGNESIIYINQNIYFSDRLSGMDFLKFSYGLDGKKSIQSFYQLSDKILKREDIDKLLKKQWGMLSGGEKKFLYALILMSLEREWYILDEPFAFVDKKRKKMLYKIIDIKISEDKGIILTTHEEDEVVLKSVSKVFEI</sequence>
<dbReference type="PANTHER" id="PTHR42734:SF17">
    <property type="entry name" value="METAL TRANSPORT SYSTEM ATP-BINDING PROTEIN TM_0124-RELATED"/>
    <property type="match status" value="1"/>
</dbReference>
<proteinExistence type="inferred from homology"/>
<keyword evidence="2" id="KW-0813">Transport</keyword>
<dbReference type="InterPro" id="IPR027417">
    <property type="entry name" value="P-loop_NTPase"/>
</dbReference>
<dbReference type="SUPFAM" id="SSF52540">
    <property type="entry name" value="P-loop containing nucleoside triphosphate hydrolases"/>
    <property type="match status" value="1"/>
</dbReference>
<evidence type="ECO:0000256" key="1">
    <source>
        <dbReference type="ARBA" id="ARBA00005417"/>
    </source>
</evidence>
<protein>
    <submittedName>
        <fullName evidence="4">ABC transporter, ATP-binding protein</fullName>
    </submittedName>
</protein>
<reference evidence="4 5" key="1">
    <citation type="submission" date="2010-07" db="EMBL/GenBank/DDBJ databases">
        <authorList>
            <person name="Sid Ahmed O."/>
        </authorList>
    </citation>
    <scope>NUCLEOTIDE SEQUENCE [LARGE SCALE GENOMIC DNA]</scope>
    <source>
        <strain evidence="4 5">TX4248</strain>
    </source>
</reference>
<evidence type="ECO:0000313" key="5">
    <source>
        <dbReference type="Proteomes" id="UP000004846"/>
    </source>
</evidence>
<dbReference type="GO" id="GO:0016887">
    <property type="term" value="F:ATP hydrolysis activity"/>
    <property type="evidence" value="ECO:0007669"/>
    <property type="project" value="InterPro"/>
</dbReference>
<dbReference type="HOGENOM" id="CLU_000604_1_2_9"/>
<keyword evidence="4" id="KW-0547">Nucleotide-binding</keyword>
<dbReference type="InterPro" id="IPR003439">
    <property type="entry name" value="ABC_transporter-like_ATP-bd"/>
</dbReference>
<evidence type="ECO:0000259" key="3">
    <source>
        <dbReference type="Pfam" id="PF00005"/>
    </source>
</evidence>
<dbReference type="Pfam" id="PF00005">
    <property type="entry name" value="ABC_tran"/>
    <property type="match status" value="1"/>
</dbReference>